<dbReference type="GeneID" id="98152784"/>
<name>A0ABR4KVC4_9EURO</name>
<gene>
    <name evidence="1" type="ORF">BJX68DRAFT_204305</name>
</gene>
<evidence type="ECO:0000313" key="2">
    <source>
        <dbReference type="Proteomes" id="UP001610444"/>
    </source>
</evidence>
<sequence length="140" mass="15555">MTQLDNNRRLTFVMIVFFPSLHPTRSSCESLVQPMCSQRGSHALPAIGFETPLEFLMSIILFSTFLKRVRSGDHPAQNLQTHRRCGPQLRQILSPSLAWTGVLQPRSSFRAKLHAPSLLAPNDCWLGQGSARLISCSAAP</sequence>
<accession>A0ABR4KVC4</accession>
<keyword evidence="2" id="KW-1185">Reference proteome</keyword>
<proteinExistence type="predicted"/>
<reference evidence="1 2" key="1">
    <citation type="submission" date="2024-07" db="EMBL/GenBank/DDBJ databases">
        <title>Section-level genome sequencing and comparative genomics of Aspergillus sections Usti and Cavernicolus.</title>
        <authorList>
            <consortium name="Lawrence Berkeley National Laboratory"/>
            <person name="Nybo J.L."/>
            <person name="Vesth T.C."/>
            <person name="Theobald S."/>
            <person name="Frisvad J.C."/>
            <person name="Larsen T.O."/>
            <person name="Kjaerboelling I."/>
            <person name="Rothschild-Mancinelli K."/>
            <person name="Lyhne E.K."/>
            <person name="Kogle M.E."/>
            <person name="Barry K."/>
            <person name="Clum A."/>
            <person name="Na H."/>
            <person name="Ledsgaard L."/>
            <person name="Lin J."/>
            <person name="Lipzen A."/>
            <person name="Kuo A."/>
            <person name="Riley R."/>
            <person name="Mondo S."/>
            <person name="LaButti K."/>
            <person name="Haridas S."/>
            <person name="Pangalinan J."/>
            <person name="Salamov A.A."/>
            <person name="Simmons B.A."/>
            <person name="Magnuson J.K."/>
            <person name="Chen J."/>
            <person name="Drula E."/>
            <person name="Henrissat B."/>
            <person name="Wiebenga A."/>
            <person name="Lubbers R.J."/>
            <person name="Gomes A.C."/>
            <person name="Macurrencykelacurrency M.R."/>
            <person name="Stajich J."/>
            <person name="Grigoriev I.V."/>
            <person name="Mortensen U.H."/>
            <person name="De vries R.P."/>
            <person name="Baker S.E."/>
            <person name="Andersen M.R."/>
        </authorList>
    </citation>
    <scope>NUCLEOTIDE SEQUENCE [LARGE SCALE GENOMIC DNA]</scope>
    <source>
        <strain evidence="1 2">CBS 756.74</strain>
    </source>
</reference>
<dbReference type="EMBL" id="JBFXLR010000008">
    <property type="protein sequence ID" value="KAL2856235.1"/>
    <property type="molecule type" value="Genomic_DNA"/>
</dbReference>
<comment type="caution">
    <text evidence="1">The sequence shown here is derived from an EMBL/GenBank/DDBJ whole genome shotgun (WGS) entry which is preliminary data.</text>
</comment>
<dbReference type="Proteomes" id="UP001610444">
    <property type="component" value="Unassembled WGS sequence"/>
</dbReference>
<dbReference type="RefSeq" id="XP_070902393.1">
    <property type="nucleotide sequence ID" value="XM_071037620.1"/>
</dbReference>
<protein>
    <submittedName>
        <fullName evidence="1">Uncharacterized protein</fullName>
    </submittedName>
</protein>
<organism evidence="1 2">
    <name type="scientific">Aspergillus pseudodeflectus</name>
    <dbReference type="NCBI Taxonomy" id="176178"/>
    <lineage>
        <taxon>Eukaryota</taxon>
        <taxon>Fungi</taxon>
        <taxon>Dikarya</taxon>
        <taxon>Ascomycota</taxon>
        <taxon>Pezizomycotina</taxon>
        <taxon>Eurotiomycetes</taxon>
        <taxon>Eurotiomycetidae</taxon>
        <taxon>Eurotiales</taxon>
        <taxon>Aspergillaceae</taxon>
        <taxon>Aspergillus</taxon>
        <taxon>Aspergillus subgen. Nidulantes</taxon>
    </lineage>
</organism>
<evidence type="ECO:0000313" key="1">
    <source>
        <dbReference type="EMBL" id="KAL2856235.1"/>
    </source>
</evidence>